<sequence>MNDKMNKCVNQLYLPESGKIAAWAGLPGSAKSLAISNARKLTKSSLMVICVNDSEAERVYNEIRFFSEENEGEICYFPETETLPYDMESPHTGLVSKRAKILMELASSDKQRVMVLSVHALMQRVACKEHWATNYLKFSQGMPFDAEKIIARLCDLGYVNEELEVSAPGQFVLRNTVFDIYPIGSDIPFRLRLNKETIGSISMLDVNHQRSKSSVSSFIAQPAREMPISADAISLFRQRYRSFFEKGAMDELYQEVSKGILPPGIEAYAPFFQEKTETLFDYLPDGYDTKIFLVGNVLKAAKNYLDQVNSRYSDLKTDLTRKILPPEMNWLTEGEFKARLSKHAVVMTAENSIKNAVIDFHAENTLFERKSGIQLTVEMIAPFIEKSKKILFCLRSDVRVQEVELLIQIMGLNISRVNSWSDFWEKEDLAIACVISDVDEGFYQQENGLLIITEKELFGQPIFSKSEDEEESAINYQAIQDLQNLNKGDPIVHARFGVGRFNGLVTMDFHGVEREYLTILYANDAIAYVKMEDLDFVSRYSGLAVEKAPLDEMGSEKWVKELDSAISNIKKTAKSLIQLKAEKKKRRGNACSKPGYQFYRFCNEFPFQETRDQKAAVDDIIKDMTSIHPMDRLVCGDVGFGKTEVAMRASFVSVESGYQVAVMVPTTLLANQHYESFKKRFSSFNVRIECLTRYDKKDEKEILSGVENGTVNIVIGTHRLIQDDVRFKNIGLMIIDEEHRFGVNHKDRIKAVRKNVDVLSLTATPIPRTMSMALHGIRDMSVIATPPAKRLSIRTFVKQEDPSIIRESIQRELMRNGQVFYLHNRVETIANKAEEIKALIPGLRVGVAHGQMNEYDLELVMRDFYNHKFDVLVCTTIIETGIDVPRANTILIDDAERLGLAQLHQLRGRVGRSHHQAYAYLFVKAESSDNANKRMEAMTRATNLGDGFILANHDLEIRGAGEILGEEQSGQIYKIGFSLYMRMLEKAVEMLSSGQDIDDFSDLDDEMNIDIQISGLIDKHYITNERARLSIYKKFASINNLNGLSRLKEELEDAYGDLPKNAENLLNIARLRCYLKKIDVIKLIANDAEGMLMLRNKRSARIDKLIDLVENHPSLFTLTGPYSIKFVKNTATIKERFAFLLWIVGQLISTKK</sequence>
<comment type="subcellular location">
    <subcellularLocation>
        <location evidence="9">Cytoplasm</location>
    </subcellularLocation>
</comment>
<dbReference type="EMBL" id="PZKL01000037">
    <property type="protein sequence ID" value="PTH80123.1"/>
    <property type="molecule type" value="Genomic_DNA"/>
</dbReference>
<dbReference type="HAMAP" id="MF_00969">
    <property type="entry name" value="TRCF"/>
    <property type="match status" value="1"/>
</dbReference>
<dbReference type="AlphaFoldDB" id="A0A2T4MZY5"/>
<dbReference type="GO" id="GO:0000716">
    <property type="term" value="P:transcription-coupled nucleotide-excision repair, DNA damage recognition"/>
    <property type="evidence" value="ECO:0007669"/>
    <property type="project" value="UniProtKB-UniRule"/>
</dbReference>
<dbReference type="SUPFAM" id="SSF143517">
    <property type="entry name" value="TRCF domain-like"/>
    <property type="match status" value="1"/>
</dbReference>
<dbReference type="PANTHER" id="PTHR47964">
    <property type="entry name" value="ATP-DEPENDENT DNA HELICASE HOMOLOG RECG, CHLOROPLASTIC"/>
    <property type="match status" value="1"/>
</dbReference>
<dbReference type="PROSITE" id="PS51194">
    <property type="entry name" value="HELICASE_CTER"/>
    <property type="match status" value="1"/>
</dbReference>
<dbReference type="RefSeq" id="WP_107684006.1">
    <property type="nucleotide sequence ID" value="NZ_PZKL01000037.1"/>
</dbReference>
<dbReference type="InterPro" id="IPR048635">
    <property type="entry name" value="MFD_D3"/>
</dbReference>
<dbReference type="Gene3D" id="2.40.10.170">
    <property type="match status" value="1"/>
</dbReference>
<dbReference type="InterPro" id="IPR047112">
    <property type="entry name" value="RecG/Mfd"/>
</dbReference>
<dbReference type="InterPro" id="IPR004576">
    <property type="entry name" value="Mfd"/>
</dbReference>
<evidence type="ECO:0000256" key="8">
    <source>
        <dbReference type="ARBA" id="ARBA00023204"/>
    </source>
</evidence>
<accession>A0A2T4MZY5</accession>
<dbReference type="SMART" id="SM01058">
    <property type="entry name" value="CarD_TRCF"/>
    <property type="match status" value="1"/>
</dbReference>
<reference evidence="12 13" key="1">
    <citation type="submission" date="2018-03" db="EMBL/GenBank/DDBJ databases">
        <title>Aeromonas veronii whole genome sequencing and analysis.</title>
        <authorList>
            <person name="Xie H."/>
            <person name="Liu T."/>
            <person name="Wang K."/>
        </authorList>
    </citation>
    <scope>NUCLEOTIDE SEQUENCE [LARGE SCALE GENOMIC DNA]</scope>
    <source>
        <strain evidence="12 13">XH.VA.1</strain>
    </source>
</reference>
<dbReference type="InterPro" id="IPR041471">
    <property type="entry name" value="UvrB_inter"/>
</dbReference>
<dbReference type="GO" id="GO:0003684">
    <property type="term" value="F:damaged DNA binding"/>
    <property type="evidence" value="ECO:0007669"/>
    <property type="project" value="InterPro"/>
</dbReference>
<evidence type="ECO:0000256" key="7">
    <source>
        <dbReference type="ARBA" id="ARBA00023125"/>
    </source>
</evidence>
<dbReference type="SMART" id="SM00490">
    <property type="entry name" value="HELICc"/>
    <property type="match status" value="1"/>
</dbReference>
<dbReference type="GO" id="GO:0006355">
    <property type="term" value="P:regulation of DNA-templated transcription"/>
    <property type="evidence" value="ECO:0007669"/>
    <property type="project" value="UniProtKB-UniRule"/>
</dbReference>
<dbReference type="InterPro" id="IPR036101">
    <property type="entry name" value="CarD-like/TRCF_RID_sf"/>
</dbReference>
<keyword evidence="5" id="KW-0347">Helicase</keyword>
<evidence type="ECO:0000256" key="1">
    <source>
        <dbReference type="ARBA" id="ARBA00022490"/>
    </source>
</evidence>
<organism evidence="12 13">
    <name type="scientific">Aeromonas veronii</name>
    <dbReference type="NCBI Taxonomy" id="654"/>
    <lineage>
        <taxon>Bacteria</taxon>
        <taxon>Pseudomonadati</taxon>
        <taxon>Pseudomonadota</taxon>
        <taxon>Gammaproteobacteria</taxon>
        <taxon>Aeromonadales</taxon>
        <taxon>Aeromonadaceae</taxon>
        <taxon>Aeromonas</taxon>
    </lineage>
</organism>
<dbReference type="GO" id="GO:0005524">
    <property type="term" value="F:ATP binding"/>
    <property type="evidence" value="ECO:0007669"/>
    <property type="project" value="UniProtKB-UniRule"/>
</dbReference>
<feature type="domain" description="Helicase ATP-binding" evidence="10">
    <location>
        <begin position="623"/>
        <end position="783"/>
    </location>
</feature>
<dbReference type="InterPro" id="IPR003711">
    <property type="entry name" value="CarD-like/TRCF_RID"/>
</dbReference>
<dbReference type="Gene3D" id="3.90.1150.50">
    <property type="entry name" value="Transcription-repair-coupling factor, D7 domain"/>
    <property type="match status" value="1"/>
</dbReference>
<dbReference type="Gene3D" id="3.40.50.11180">
    <property type="match status" value="1"/>
</dbReference>
<keyword evidence="2 9" id="KW-0547">Nucleotide-binding</keyword>
<name>A0A2T4MZY5_AERVE</name>
<dbReference type="CDD" id="cd17991">
    <property type="entry name" value="DEXHc_TRCF"/>
    <property type="match status" value="1"/>
</dbReference>
<dbReference type="GO" id="GO:0003678">
    <property type="term" value="F:DNA helicase activity"/>
    <property type="evidence" value="ECO:0007669"/>
    <property type="project" value="TreeGrafter"/>
</dbReference>
<evidence type="ECO:0000313" key="12">
    <source>
        <dbReference type="EMBL" id="PTH80123.1"/>
    </source>
</evidence>
<keyword evidence="8 9" id="KW-0234">DNA repair</keyword>
<dbReference type="GO" id="GO:0005737">
    <property type="term" value="C:cytoplasm"/>
    <property type="evidence" value="ECO:0007669"/>
    <property type="project" value="UniProtKB-SubCell"/>
</dbReference>
<evidence type="ECO:0000313" key="13">
    <source>
        <dbReference type="Proteomes" id="UP000241986"/>
    </source>
</evidence>
<comment type="similarity">
    <text evidence="9">In the N-terminal section; belongs to the UvrB family.</text>
</comment>
<keyword evidence="7 9" id="KW-0238">DNA-binding</keyword>
<evidence type="ECO:0000256" key="3">
    <source>
        <dbReference type="ARBA" id="ARBA00022763"/>
    </source>
</evidence>
<keyword evidence="1 9" id="KW-0963">Cytoplasm</keyword>
<dbReference type="InterPro" id="IPR027417">
    <property type="entry name" value="P-loop_NTPase"/>
</dbReference>
<comment type="similarity">
    <text evidence="9">In the C-terminal section; belongs to the helicase family. RecG subfamily.</text>
</comment>
<keyword evidence="4 9" id="KW-0378">Hydrolase</keyword>
<dbReference type="NCBIfam" id="TIGR00580">
    <property type="entry name" value="mfd"/>
    <property type="match status" value="1"/>
</dbReference>
<dbReference type="SUPFAM" id="SSF52540">
    <property type="entry name" value="P-loop containing nucleoside triphosphate hydrolases"/>
    <property type="match status" value="3"/>
</dbReference>
<keyword evidence="6 9" id="KW-0067">ATP-binding</keyword>
<dbReference type="Gene3D" id="3.40.50.300">
    <property type="entry name" value="P-loop containing nucleotide triphosphate hydrolases"/>
    <property type="match status" value="2"/>
</dbReference>
<dbReference type="EC" id="3.6.4.-" evidence="9"/>
<dbReference type="SMART" id="SM00487">
    <property type="entry name" value="DEXDc"/>
    <property type="match status" value="1"/>
</dbReference>
<keyword evidence="3 9" id="KW-0227">DNA damage</keyword>
<comment type="caution">
    <text evidence="12">The sequence shown here is derived from an EMBL/GenBank/DDBJ whole genome shotgun (WGS) entry which is preliminary data.</text>
</comment>
<dbReference type="InterPro" id="IPR037235">
    <property type="entry name" value="TRCF-like_C_D7"/>
</dbReference>
<evidence type="ECO:0000256" key="4">
    <source>
        <dbReference type="ARBA" id="ARBA00022801"/>
    </source>
</evidence>
<dbReference type="SMART" id="SM00982">
    <property type="entry name" value="TRCF"/>
    <property type="match status" value="1"/>
</dbReference>
<comment type="function">
    <text evidence="9">Couples transcription and DNA repair by recognizing RNA polymerase (RNAP) stalled at DNA lesions. Mediates ATP-dependent release of RNAP and its truncated transcript from the DNA, and recruitment of nucleotide excision repair machinery to the damaged site.</text>
</comment>
<proteinExistence type="inferred from homology"/>
<evidence type="ECO:0000256" key="5">
    <source>
        <dbReference type="ARBA" id="ARBA00022806"/>
    </source>
</evidence>
<gene>
    <name evidence="9 12" type="primary">mfd</name>
    <name evidence="12" type="ORF">DAA48_16295</name>
</gene>
<dbReference type="Pfam" id="PF03461">
    <property type="entry name" value="TRCF"/>
    <property type="match status" value="1"/>
</dbReference>
<dbReference type="Pfam" id="PF00270">
    <property type="entry name" value="DEAD"/>
    <property type="match status" value="1"/>
</dbReference>
<dbReference type="PROSITE" id="PS51192">
    <property type="entry name" value="HELICASE_ATP_BIND_1"/>
    <property type="match status" value="1"/>
</dbReference>
<evidence type="ECO:0000256" key="6">
    <source>
        <dbReference type="ARBA" id="ARBA00022840"/>
    </source>
</evidence>
<dbReference type="InterPro" id="IPR005118">
    <property type="entry name" value="TRCF_C"/>
</dbReference>
<dbReference type="Pfam" id="PF02559">
    <property type="entry name" value="CarD_TRCF_RID"/>
    <property type="match status" value="1"/>
</dbReference>
<dbReference type="PANTHER" id="PTHR47964:SF1">
    <property type="entry name" value="ATP-DEPENDENT DNA HELICASE HOMOLOG RECG, CHLOROPLASTIC"/>
    <property type="match status" value="1"/>
</dbReference>
<feature type="domain" description="Helicase C-terminal" evidence="11">
    <location>
        <begin position="808"/>
        <end position="956"/>
    </location>
</feature>
<dbReference type="Pfam" id="PF21132">
    <property type="entry name" value="MFD_D3"/>
    <property type="match status" value="1"/>
</dbReference>
<dbReference type="Pfam" id="PF00271">
    <property type="entry name" value="Helicase_C"/>
    <property type="match status" value="1"/>
</dbReference>
<evidence type="ECO:0000256" key="9">
    <source>
        <dbReference type="HAMAP-Rule" id="MF_00969"/>
    </source>
</evidence>
<dbReference type="Proteomes" id="UP000241986">
    <property type="component" value="Unassembled WGS sequence"/>
</dbReference>
<dbReference type="InterPro" id="IPR001650">
    <property type="entry name" value="Helicase_C-like"/>
</dbReference>
<dbReference type="GO" id="GO:0016787">
    <property type="term" value="F:hydrolase activity"/>
    <property type="evidence" value="ECO:0007669"/>
    <property type="project" value="UniProtKB-KW"/>
</dbReference>
<evidence type="ECO:0000259" key="11">
    <source>
        <dbReference type="PROSITE" id="PS51194"/>
    </source>
</evidence>
<protein>
    <recommendedName>
        <fullName evidence="9">Transcription-repair-coupling factor</fullName>
        <shortName evidence="9">TRCF</shortName>
        <ecNumber evidence="9">3.6.4.-</ecNumber>
    </recommendedName>
</protein>
<dbReference type="Pfam" id="PF17757">
    <property type="entry name" value="UvrB_inter"/>
    <property type="match status" value="1"/>
</dbReference>
<evidence type="ECO:0000259" key="10">
    <source>
        <dbReference type="PROSITE" id="PS51192"/>
    </source>
</evidence>
<dbReference type="InterPro" id="IPR011545">
    <property type="entry name" value="DEAD/DEAH_box_helicase_dom"/>
</dbReference>
<dbReference type="InterPro" id="IPR014001">
    <property type="entry name" value="Helicase_ATP-bd"/>
</dbReference>
<evidence type="ECO:0000256" key="2">
    <source>
        <dbReference type="ARBA" id="ARBA00022741"/>
    </source>
</evidence>
<dbReference type="Gene3D" id="3.30.2060.10">
    <property type="entry name" value="Penicillin-binding protein 1b domain"/>
    <property type="match status" value="1"/>
</dbReference>
<dbReference type="SUPFAM" id="SSF141259">
    <property type="entry name" value="CarD-like"/>
    <property type="match status" value="1"/>
</dbReference>
<dbReference type="Gene3D" id="3.40.50.11140">
    <property type="match status" value="1"/>
</dbReference>